<dbReference type="EMBL" id="CP091092">
    <property type="protein sequence ID" value="WFN35805.1"/>
    <property type="molecule type" value="Genomic_DNA"/>
</dbReference>
<evidence type="ECO:0000313" key="1">
    <source>
        <dbReference type="EMBL" id="WFN35805.1"/>
    </source>
</evidence>
<organism evidence="1 2">
    <name type="scientific">Methanomicrobium antiquum</name>
    <dbReference type="NCBI Taxonomy" id="487686"/>
    <lineage>
        <taxon>Archaea</taxon>
        <taxon>Methanobacteriati</taxon>
        <taxon>Methanobacteriota</taxon>
        <taxon>Stenosarchaea group</taxon>
        <taxon>Methanomicrobia</taxon>
        <taxon>Methanomicrobiales</taxon>
        <taxon>Methanomicrobiaceae</taxon>
        <taxon>Methanomicrobium</taxon>
    </lineage>
</organism>
<evidence type="ECO:0000313" key="2">
    <source>
        <dbReference type="Proteomes" id="UP001218895"/>
    </source>
</evidence>
<reference evidence="1" key="1">
    <citation type="submission" date="2022-01" db="EMBL/GenBank/DDBJ databases">
        <title>Complete genome of Methanomicrobium antiquum DSM 21220.</title>
        <authorList>
            <person name="Chen S.-C."/>
            <person name="You Y.-T."/>
            <person name="Zhou Y.-Z."/>
            <person name="Lai M.-C."/>
        </authorList>
    </citation>
    <scope>NUCLEOTIDE SEQUENCE</scope>
    <source>
        <strain evidence="1">DSM 21220</strain>
    </source>
</reference>
<sequence>MELEDSAFLSQIEFKLIEELEEYLESKEPKELADLIEVIYRVAELRGVSQEELEIIRQNKAAERGVFMKNLVLVSVEEEKRDAEEEPGRVSSLCTCEKTDHIFEEE</sequence>
<dbReference type="RefSeq" id="WP_278098645.1">
    <property type="nucleotide sequence ID" value="NZ_CP091092.1"/>
</dbReference>
<name>A0AAF0FKI0_9EURY</name>
<keyword evidence="2" id="KW-1185">Reference proteome</keyword>
<accession>A0AAF0FKI0</accession>
<proteinExistence type="predicted"/>
<dbReference type="Proteomes" id="UP001218895">
    <property type="component" value="Chromosome"/>
</dbReference>
<protein>
    <submittedName>
        <fullName evidence="1">Phosphoribosyl-ATP pyrophosphohydrolase</fullName>
    </submittedName>
</protein>
<gene>
    <name evidence="1" type="ORF">L1994_06465</name>
</gene>
<dbReference type="KEGG" id="manq:L1994_06465"/>
<dbReference type="AlphaFoldDB" id="A0AAF0FKI0"/>
<dbReference type="GeneID" id="79950025"/>